<name>A0ABV2LIG5_9BACL</name>
<feature type="transmembrane region" description="Helical" evidence="1">
    <location>
        <begin position="81"/>
        <end position="102"/>
    </location>
</feature>
<dbReference type="EMBL" id="JBEPMP010000001">
    <property type="protein sequence ID" value="MET3728344.1"/>
    <property type="molecule type" value="Genomic_DNA"/>
</dbReference>
<proteinExistence type="predicted"/>
<keyword evidence="1" id="KW-0472">Membrane</keyword>
<evidence type="ECO:0000313" key="3">
    <source>
        <dbReference type="Proteomes" id="UP001549097"/>
    </source>
</evidence>
<keyword evidence="3" id="KW-1185">Reference proteome</keyword>
<protein>
    <submittedName>
        <fullName evidence="2">Membrane protein</fullName>
    </submittedName>
</protein>
<gene>
    <name evidence="2" type="ORF">ABID52_001925</name>
</gene>
<dbReference type="Proteomes" id="UP001549097">
    <property type="component" value="Unassembled WGS sequence"/>
</dbReference>
<organism evidence="2 3">
    <name type="scientific">Fictibacillus halophilus</name>
    <dbReference type="NCBI Taxonomy" id="1610490"/>
    <lineage>
        <taxon>Bacteria</taxon>
        <taxon>Bacillati</taxon>
        <taxon>Bacillota</taxon>
        <taxon>Bacilli</taxon>
        <taxon>Bacillales</taxon>
        <taxon>Fictibacillaceae</taxon>
        <taxon>Fictibacillus</taxon>
    </lineage>
</organism>
<keyword evidence="1" id="KW-0812">Transmembrane</keyword>
<feature type="transmembrane region" description="Helical" evidence="1">
    <location>
        <begin position="20"/>
        <end position="40"/>
    </location>
</feature>
<sequence>MIYKPKRITGSRSFRTPNTFPLILLLVILLLSALSLFLSSSVFQDHLVLSELFLYFAMSLISLFIGFVTCYSRLNNWIERILILIVILGSITFSIIFAHTAFQLFKDMSDYEARNFNLVEGIPSSLTYDGSKNGPDYVSSITINDKKINVAHLNITTKGYEDHFNNKTIRLKYLSHSKFAVTIENNN</sequence>
<accession>A0ABV2LIG5</accession>
<comment type="caution">
    <text evidence="2">The sequence shown here is derived from an EMBL/GenBank/DDBJ whole genome shotgun (WGS) entry which is preliminary data.</text>
</comment>
<dbReference type="RefSeq" id="WP_198767350.1">
    <property type="nucleotide sequence ID" value="NZ_JAEACF010000001.1"/>
</dbReference>
<reference evidence="2 3" key="1">
    <citation type="submission" date="2024-06" db="EMBL/GenBank/DDBJ databases">
        <title>Genomic Encyclopedia of Type Strains, Phase IV (KMG-IV): sequencing the most valuable type-strain genomes for metagenomic binning, comparative biology and taxonomic classification.</title>
        <authorList>
            <person name="Goeker M."/>
        </authorList>
    </citation>
    <scope>NUCLEOTIDE SEQUENCE [LARGE SCALE GENOMIC DNA]</scope>
    <source>
        <strain evidence="2 3">DSM 100124</strain>
    </source>
</reference>
<keyword evidence="1" id="KW-1133">Transmembrane helix</keyword>
<evidence type="ECO:0000256" key="1">
    <source>
        <dbReference type="SAM" id="Phobius"/>
    </source>
</evidence>
<evidence type="ECO:0000313" key="2">
    <source>
        <dbReference type="EMBL" id="MET3728344.1"/>
    </source>
</evidence>
<feature type="transmembrane region" description="Helical" evidence="1">
    <location>
        <begin position="52"/>
        <end position="74"/>
    </location>
</feature>